<feature type="non-terminal residue" evidence="1">
    <location>
        <position position="110"/>
    </location>
</feature>
<dbReference type="AlphaFoldDB" id="A0A699QKG5"/>
<dbReference type="Gene3D" id="3.40.50.200">
    <property type="entry name" value="Peptidase S8/S53 domain"/>
    <property type="match status" value="1"/>
</dbReference>
<keyword evidence="1" id="KW-0378">Hydrolase</keyword>
<dbReference type="Gene3D" id="3.50.30.30">
    <property type="match status" value="1"/>
</dbReference>
<gene>
    <name evidence="1" type="ORF">Tci_843645</name>
</gene>
<feature type="non-terminal residue" evidence="1">
    <location>
        <position position="1"/>
    </location>
</feature>
<keyword evidence="1" id="KW-0645">Protease</keyword>
<comment type="caution">
    <text evidence="1">The sequence shown here is derived from an EMBL/GenBank/DDBJ whole genome shotgun (WGS) entry which is preliminary data.</text>
</comment>
<organism evidence="1">
    <name type="scientific">Tanacetum cinerariifolium</name>
    <name type="common">Dalmatian daisy</name>
    <name type="synonym">Chrysanthemum cinerariifolium</name>
    <dbReference type="NCBI Taxonomy" id="118510"/>
    <lineage>
        <taxon>Eukaryota</taxon>
        <taxon>Viridiplantae</taxon>
        <taxon>Streptophyta</taxon>
        <taxon>Embryophyta</taxon>
        <taxon>Tracheophyta</taxon>
        <taxon>Spermatophyta</taxon>
        <taxon>Magnoliopsida</taxon>
        <taxon>eudicotyledons</taxon>
        <taxon>Gunneridae</taxon>
        <taxon>Pentapetalae</taxon>
        <taxon>asterids</taxon>
        <taxon>campanulids</taxon>
        <taxon>Asterales</taxon>
        <taxon>Asteraceae</taxon>
        <taxon>Asteroideae</taxon>
        <taxon>Anthemideae</taxon>
        <taxon>Anthemidinae</taxon>
        <taxon>Tanacetum</taxon>
    </lineage>
</organism>
<protein>
    <submittedName>
        <fullName evidence="1">Subtilisin-like protease SBT2.2</fullName>
    </submittedName>
</protein>
<evidence type="ECO:0000313" key="1">
    <source>
        <dbReference type="EMBL" id="GFC71675.1"/>
    </source>
</evidence>
<dbReference type="GO" id="GO:0004252">
    <property type="term" value="F:serine-type endopeptidase activity"/>
    <property type="evidence" value="ECO:0007669"/>
    <property type="project" value="InterPro"/>
</dbReference>
<proteinExistence type="predicted"/>
<accession>A0A699QKG5</accession>
<reference evidence="1" key="1">
    <citation type="journal article" date="2019" name="Sci. Rep.">
        <title>Draft genome of Tanacetum cinerariifolium, the natural source of mosquito coil.</title>
        <authorList>
            <person name="Yamashiro T."/>
            <person name="Shiraishi A."/>
            <person name="Satake H."/>
            <person name="Nakayama K."/>
        </authorList>
    </citation>
    <scope>NUCLEOTIDE SEQUENCE</scope>
</reference>
<name>A0A699QKG5_TANCI</name>
<dbReference type="GO" id="GO:0006508">
    <property type="term" value="P:proteolysis"/>
    <property type="evidence" value="ECO:0007669"/>
    <property type="project" value="UniProtKB-KW"/>
</dbReference>
<dbReference type="InterPro" id="IPR036852">
    <property type="entry name" value="Peptidase_S8/S53_dom_sf"/>
</dbReference>
<dbReference type="EMBL" id="BKCJ011034358">
    <property type="protein sequence ID" value="GFC71675.1"/>
    <property type="molecule type" value="Genomic_DNA"/>
</dbReference>
<sequence length="110" mass="11949">IVFSMDPFIIGFQLNPVPMSLPGIIIPSANDSKILLQYYNSSLERDPVSKKIVKFGAIACIAGGVEANFSNSAPKIMYYSARGPDPQDNSFQDADILKPNLVAPGNFIWA</sequence>